<feature type="compositionally biased region" description="Acidic residues" evidence="1">
    <location>
        <begin position="63"/>
        <end position="74"/>
    </location>
</feature>
<dbReference type="Proteomes" id="UP000780801">
    <property type="component" value="Unassembled WGS sequence"/>
</dbReference>
<reference evidence="2" key="1">
    <citation type="journal article" date="2020" name="Fungal Divers.">
        <title>Resolving the Mortierellaceae phylogeny through synthesis of multi-gene phylogenetics and phylogenomics.</title>
        <authorList>
            <person name="Vandepol N."/>
            <person name="Liber J."/>
            <person name="Desiro A."/>
            <person name="Na H."/>
            <person name="Kennedy M."/>
            <person name="Barry K."/>
            <person name="Grigoriev I.V."/>
            <person name="Miller A.N."/>
            <person name="O'Donnell K."/>
            <person name="Stajich J.E."/>
            <person name="Bonito G."/>
        </authorList>
    </citation>
    <scope>NUCLEOTIDE SEQUENCE</scope>
    <source>
        <strain evidence="2">KOD1015</strain>
    </source>
</reference>
<organism evidence="2 3">
    <name type="scientific">Lunasporangiospora selenospora</name>
    <dbReference type="NCBI Taxonomy" id="979761"/>
    <lineage>
        <taxon>Eukaryota</taxon>
        <taxon>Fungi</taxon>
        <taxon>Fungi incertae sedis</taxon>
        <taxon>Mucoromycota</taxon>
        <taxon>Mortierellomycotina</taxon>
        <taxon>Mortierellomycetes</taxon>
        <taxon>Mortierellales</taxon>
        <taxon>Mortierellaceae</taxon>
        <taxon>Lunasporangiospora</taxon>
    </lineage>
</organism>
<name>A0A9P6FPD4_9FUNG</name>
<feature type="region of interest" description="Disordered" evidence="1">
    <location>
        <begin position="1"/>
        <end position="74"/>
    </location>
</feature>
<keyword evidence="3" id="KW-1185">Reference proteome</keyword>
<evidence type="ECO:0000256" key="1">
    <source>
        <dbReference type="SAM" id="MobiDB-lite"/>
    </source>
</evidence>
<proteinExistence type="predicted"/>
<dbReference type="EMBL" id="JAABOA010002797">
    <property type="protein sequence ID" value="KAF9579393.1"/>
    <property type="molecule type" value="Genomic_DNA"/>
</dbReference>
<feature type="compositionally biased region" description="Acidic residues" evidence="1">
    <location>
        <begin position="14"/>
        <end position="44"/>
    </location>
</feature>
<evidence type="ECO:0000313" key="2">
    <source>
        <dbReference type="EMBL" id="KAF9579393.1"/>
    </source>
</evidence>
<accession>A0A9P6FPD4</accession>
<dbReference type="AlphaFoldDB" id="A0A9P6FPD4"/>
<evidence type="ECO:0000313" key="3">
    <source>
        <dbReference type="Proteomes" id="UP000780801"/>
    </source>
</evidence>
<gene>
    <name evidence="2" type="ORF">BGW38_004358</name>
</gene>
<feature type="compositionally biased region" description="Basic and acidic residues" evidence="1">
    <location>
        <begin position="1"/>
        <end position="13"/>
    </location>
</feature>
<sequence length="74" mass="7846">MRSLFGDESHPGYEGDDAYDNYTDSDLDAGEVDIDPLSDTDPVTDDAGPPIDNAESHGSVVDDAGEESEAELNI</sequence>
<comment type="caution">
    <text evidence="2">The sequence shown here is derived from an EMBL/GenBank/DDBJ whole genome shotgun (WGS) entry which is preliminary data.</text>
</comment>
<protein>
    <submittedName>
        <fullName evidence="2">Uncharacterized protein</fullName>
    </submittedName>
</protein>